<name>A0AAE0F121_9CHLO</name>
<keyword evidence="1" id="KW-0472">Membrane</keyword>
<keyword evidence="1" id="KW-1133">Transmembrane helix</keyword>
<dbReference type="Gene3D" id="3.90.550.10">
    <property type="entry name" value="Spore Coat Polysaccharide Biosynthesis Protein SpsA, Chain A"/>
    <property type="match status" value="1"/>
</dbReference>
<gene>
    <name evidence="2" type="ORF">CYMTET_42634</name>
</gene>
<evidence type="ECO:0000313" key="2">
    <source>
        <dbReference type="EMBL" id="KAK3247883.1"/>
    </source>
</evidence>
<evidence type="ECO:0008006" key="4">
    <source>
        <dbReference type="Google" id="ProtNLM"/>
    </source>
</evidence>
<proteinExistence type="predicted"/>
<keyword evidence="3" id="KW-1185">Reference proteome</keyword>
<dbReference type="EMBL" id="LGRX02028584">
    <property type="protein sequence ID" value="KAK3247883.1"/>
    <property type="molecule type" value="Genomic_DNA"/>
</dbReference>
<feature type="transmembrane region" description="Helical" evidence="1">
    <location>
        <begin position="48"/>
        <end position="70"/>
    </location>
</feature>
<keyword evidence="1" id="KW-0812">Transmembrane</keyword>
<evidence type="ECO:0000313" key="3">
    <source>
        <dbReference type="Proteomes" id="UP001190700"/>
    </source>
</evidence>
<dbReference type="InterPro" id="IPR029044">
    <property type="entry name" value="Nucleotide-diphossugar_trans"/>
</dbReference>
<dbReference type="SUPFAM" id="SSF53448">
    <property type="entry name" value="Nucleotide-diphospho-sugar transferases"/>
    <property type="match status" value="1"/>
</dbReference>
<accession>A0AAE0F121</accession>
<dbReference type="InterPro" id="IPR050587">
    <property type="entry name" value="GNT1/Glycosyltrans_8"/>
</dbReference>
<reference evidence="2 3" key="1">
    <citation type="journal article" date="2015" name="Genome Biol. Evol.">
        <title>Comparative Genomics of a Bacterivorous Green Alga Reveals Evolutionary Causalities and Consequences of Phago-Mixotrophic Mode of Nutrition.</title>
        <authorList>
            <person name="Burns J.A."/>
            <person name="Paasch A."/>
            <person name="Narechania A."/>
            <person name="Kim E."/>
        </authorList>
    </citation>
    <scope>NUCLEOTIDE SEQUENCE [LARGE SCALE GENOMIC DNA]</scope>
    <source>
        <strain evidence="2 3">PLY_AMNH</strain>
    </source>
</reference>
<comment type="caution">
    <text evidence="2">The sequence shown here is derived from an EMBL/GenBank/DDBJ whole genome shotgun (WGS) entry which is preliminary data.</text>
</comment>
<evidence type="ECO:0000256" key="1">
    <source>
        <dbReference type="SAM" id="Phobius"/>
    </source>
</evidence>
<organism evidence="2 3">
    <name type="scientific">Cymbomonas tetramitiformis</name>
    <dbReference type="NCBI Taxonomy" id="36881"/>
    <lineage>
        <taxon>Eukaryota</taxon>
        <taxon>Viridiplantae</taxon>
        <taxon>Chlorophyta</taxon>
        <taxon>Pyramimonadophyceae</taxon>
        <taxon>Pyramimonadales</taxon>
        <taxon>Pyramimonadaceae</taxon>
        <taxon>Cymbomonas</taxon>
    </lineage>
</organism>
<dbReference type="Proteomes" id="UP001190700">
    <property type="component" value="Unassembled WGS sequence"/>
</dbReference>
<protein>
    <recommendedName>
        <fullName evidence="4">Hexosyltransferase</fullName>
    </recommendedName>
</protein>
<dbReference type="AlphaFoldDB" id="A0AAE0F121"/>
<dbReference type="PANTHER" id="PTHR11183">
    <property type="entry name" value="GLYCOGENIN SUBFAMILY MEMBER"/>
    <property type="match status" value="1"/>
</dbReference>
<sequence>MRAHVSSYSLRAARHLDCLAQESEFIASESPGTPHGRRRKTLIAARNSLLRIFIFTTVLITGSIAVVWFLGFTRGDGVSEGIIPYDTKCPRQCKLSPKLFNTSAPTPNFFRRREAWVMMVTDEHSVKPHRLTYVDSACLLIYGLRKAGTTREILVMVEPTISSKRRKQLETLNVTLLQVDRRLPPKDYRQDWGKGDLKRQQYAFTKLYAFSLVEYTKVVYVDVDMLVMPGCHDIDAIFGYQAPAAALEYGTTDNTYQSGMLVIAPSKELYVDLQEQHYKVCDYPQHGTSLNIPHQPGAPSGVRVTSIAMGTVAEGWRHVSVMRRRRGWRARGAPREAERDACTWRHERGGGMAGTWRREAEGWRARGVMRRGMGREKCGVMRREGVMAGTWRHEAEWDGRHVASREAEWDGVCTWRHEAEDAMCGHVAS</sequence>